<evidence type="ECO:0000313" key="2">
    <source>
        <dbReference type="EMBL" id="GMN65059.1"/>
    </source>
</evidence>
<sequence length="109" mass="12337">MVKLVVAKETQADDAPFTTRNGHCCQKPTPERRVRRQRQPMISWRVIVACHSGGFGGEIRALARSRNRDHEALTKRLLEKNMSPKKTLTSASCRKQALAGWPVTLSKRQ</sequence>
<organism evidence="2 3">
    <name type="scientific">Ficus carica</name>
    <name type="common">Common fig</name>
    <dbReference type="NCBI Taxonomy" id="3494"/>
    <lineage>
        <taxon>Eukaryota</taxon>
        <taxon>Viridiplantae</taxon>
        <taxon>Streptophyta</taxon>
        <taxon>Embryophyta</taxon>
        <taxon>Tracheophyta</taxon>
        <taxon>Spermatophyta</taxon>
        <taxon>Magnoliopsida</taxon>
        <taxon>eudicotyledons</taxon>
        <taxon>Gunneridae</taxon>
        <taxon>Pentapetalae</taxon>
        <taxon>rosids</taxon>
        <taxon>fabids</taxon>
        <taxon>Rosales</taxon>
        <taxon>Moraceae</taxon>
        <taxon>Ficeae</taxon>
        <taxon>Ficus</taxon>
    </lineage>
</organism>
<keyword evidence="3" id="KW-1185">Reference proteome</keyword>
<protein>
    <submittedName>
        <fullName evidence="2">Uncharacterized protein</fullName>
    </submittedName>
</protein>
<dbReference type="Proteomes" id="UP001187192">
    <property type="component" value="Unassembled WGS sequence"/>
</dbReference>
<dbReference type="EMBL" id="BTGU01000209">
    <property type="protein sequence ID" value="GMN65059.1"/>
    <property type="molecule type" value="Genomic_DNA"/>
</dbReference>
<evidence type="ECO:0000256" key="1">
    <source>
        <dbReference type="SAM" id="MobiDB-lite"/>
    </source>
</evidence>
<name>A0AA88J834_FICCA</name>
<accession>A0AA88J834</accession>
<gene>
    <name evidence="2" type="ORF">TIFTF001_034138</name>
</gene>
<reference evidence="2" key="1">
    <citation type="submission" date="2023-07" db="EMBL/GenBank/DDBJ databases">
        <title>draft genome sequence of fig (Ficus carica).</title>
        <authorList>
            <person name="Takahashi T."/>
            <person name="Nishimura K."/>
        </authorList>
    </citation>
    <scope>NUCLEOTIDE SEQUENCE</scope>
</reference>
<comment type="caution">
    <text evidence="2">The sequence shown here is derived from an EMBL/GenBank/DDBJ whole genome shotgun (WGS) entry which is preliminary data.</text>
</comment>
<proteinExistence type="predicted"/>
<feature type="region of interest" description="Disordered" evidence="1">
    <location>
        <begin position="16"/>
        <end position="36"/>
    </location>
</feature>
<evidence type="ECO:0000313" key="3">
    <source>
        <dbReference type="Proteomes" id="UP001187192"/>
    </source>
</evidence>
<dbReference type="AlphaFoldDB" id="A0AA88J834"/>